<evidence type="ECO:0000256" key="2">
    <source>
        <dbReference type="ARBA" id="ARBA00022729"/>
    </source>
</evidence>
<organism evidence="8 9">
    <name type="scientific">Araneus ventricosus</name>
    <name type="common">Orbweaver spider</name>
    <name type="synonym">Epeira ventricosa</name>
    <dbReference type="NCBI Taxonomy" id="182803"/>
    <lineage>
        <taxon>Eukaryota</taxon>
        <taxon>Metazoa</taxon>
        <taxon>Ecdysozoa</taxon>
        <taxon>Arthropoda</taxon>
        <taxon>Chelicerata</taxon>
        <taxon>Arachnida</taxon>
        <taxon>Araneae</taxon>
        <taxon>Araneomorphae</taxon>
        <taxon>Entelegynae</taxon>
        <taxon>Araneoidea</taxon>
        <taxon>Araneidae</taxon>
        <taxon>Araneus</taxon>
    </lineage>
</organism>
<dbReference type="InterPro" id="IPR002557">
    <property type="entry name" value="Chitin-bd_dom"/>
</dbReference>
<evidence type="ECO:0000256" key="1">
    <source>
        <dbReference type="ARBA" id="ARBA00022669"/>
    </source>
</evidence>
<dbReference type="GO" id="GO:0005576">
    <property type="term" value="C:extracellular region"/>
    <property type="evidence" value="ECO:0007669"/>
    <property type="project" value="InterPro"/>
</dbReference>
<dbReference type="Proteomes" id="UP000499080">
    <property type="component" value="Unassembled WGS sequence"/>
</dbReference>
<dbReference type="InterPro" id="IPR036508">
    <property type="entry name" value="Chitin-bd_dom_sf"/>
</dbReference>
<dbReference type="AlphaFoldDB" id="A0A4Y2NED9"/>
<feature type="region of interest" description="Disordered" evidence="6">
    <location>
        <begin position="53"/>
        <end position="95"/>
    </location>
</feature>
<feature type="compositionally biased region" description="Low complexity" evidence="6">
    <location>
        <begin position="293"/>
        <end position="367"/>
    </location>
</feature>
<evidence type="ECO:0000256" key="5">
    <source>
        <dbReference type="ARBA" id="ARBA00023180"/>
    </source>
</evidence>
<gene>
    <name evidence="8" type="ORF">AVEN_201880_1</name>
</gene>
<keyword evidence="4" id="KW-1015">Disulfide bond</keyword>
<feature type="region of interest" description="Disordered" evidence="6">
    <location>
        <begin position="280"/>
        <end position="367"/>
    </location>
</feature>
<evidence type="ECO:0000259" key="7">
    <source>
        <dbReference type="PROSITE" id="PS50940"/>
    </source>
</evidence>
<feature type="compositionally biased region" description="Low complexity" evidence="6">
    <location>
        <begin position="54"/>
        <end position="91"/>
    </location>
</feature>
<name>A0A4Y2NED9_ARAVE</name>
<dbReference type="OrthoDB" id="6435520at2759"/>
<evidence type="ECO:0000256" key="4">
    <source>
        <dbReference type="ARBA" id="ARBA00023157"/>
    </source>
</evidence>
<evidence type="ECO:0000256" key="6">
    <source>
        <dbReference type="SAM" id="MobiDB-lite"/>
    </source>
</evidence>
<dbReference type="PANTHER" id="PTHR23301:SF0">
    <property type="entry name" value="CHITIN-BINDING TYPE-2 DOMAIN-CONTAINING PROTEIN-RELATED"/>
    <property type="match status" value="1"/>
</dbReference>
<protein>
    <recommendedName>
        <fullName evidence="7">Chitin-binding type-2 domain-containing protein</fullName>
    </recommendedName>
</protein>
<comment type="caution">
    <text evidence="8">The sequence shown here is derived from an EMBL/GenBank/DDBJ whole genome shotgun (WGS) entry which is preliminary data.</text>
</comment>
<feature type="non-terminal residue" evidence="8">
    <location>
        <position position="367"/>
    </location>
</feature>
<feature type="region of interest" description="Disordered" evidence="6">
    <location>
        <begin position="146"/>
        <end position="234"/>
    </location>
</feature>
<sequence>FFRCEEDCNKFYRCIDEDGNGNYKRYNFSCPESLIFDEKNERCDWPSEELTCDTGTTGSSTTSRGSTTSATSSGTTSSTTSSGSTSTSSSGECTEEGYFRNPDDCSKYYRCLDEGDGTLTREDFSCAEDEVFDDEMNYCNRKDLAPPCEESSSSTTGSSTSTSQSGSTTTVSESSTTEATSSTTSSKTTSQTTSSATESSESTTNEENGSTKGTTGGSTESSTKSGECEEEGFHRHPDDCNKFYRCVDFAGDGQSYTKYDFECPEGLVFDETNNVCNWPSSVPSCESSEKKSTTSSDTEATSTTNDRTTTSTTQGDRSTSTTDSDTTSTSTTEKDSSSTGTTSGSTSEDTEGTDSSTTSSGTTSSTG</sequence>
<feature type="domain" description="Chitin-binding type-2" evidence="7">
    <location>
        <begin position="1"/>
        <end position="54"/>
    </location>
</feature>
<feature type="non-terminal residue" evidence="8">
    <location>
        <position position="1"/>
    </location>
</feature>
<accession>A0A4Y2NED9</accession>
<keyword evidence="5" id="KW-0325">Glycoprotein</keyword>
<evidence type="ECO:0000313" key="9">
    <source>
        <dbReference type="Proteomes" id="UP000499080"/>
    </source>
</evidence>
<dbReference type="SUPFAM" id="SSF57625">
    <property type="entry name" value="Invertebrate chitin-binding proteins"/>
    <property type="match status" value="3"/>
</dbReference>
<evidence type="ECO:0000256" key="3">
    <source>
        <dbReference type="ARBA" id="ARBA00022737"/>
    </source>
</evidence>
<proteinExistence type="predicted"/>
<feature type="domain" description="Chitin-binding type-2" evidence="7">
    <location>
        <begin position="225"/>
        <end position="287"/>
    </location>
</feature>
<keyword evidence="9" id="KW-1185">Reference proteome</keyword>
<dbReference type="Gene3D" id="2.170.140.10">
    <property type="entry name" value="Chitin binding domain"/>
    <property type="match status" value="3"/>
</dbReference>
<dbReference type="EMBL" id="BGPR01286892">
    <property type="protein sequence ID" value="GBN37134.1"/>
    <property type="molecule type" value="Genomic_DNA"/>
</dbReference>
<dbReference type="Pfam" id="PF01607">
    <property type="entry name" value="CBM_14"/>
    <property type="match status" value="3"/>
</dbReference>
<reference evidence="8 9" key="1">
    <citation type="journal article" date="2019" name="Sci. Rep.">
        <title>Orb-weaving spider Araneus ventricosus genome elucidates the spidroin gene catalogue.</title>
        <authorList>
            <person name="Kono N."/>
            <person name="Nakamura H."/>
            <person name="Ohtoshi R."/>
            <person name="Moran D.A.P."/>
            <person name="Shinohara A."/>
            <person name="Yoshida Y."/>
            <person name="Fujiwara M."/>
            <person name="Mori M."/>
            <person name="Tomita M."/>
            <person name="Arakawa K."/>
        </authorList>
    </citation>
    <scope>NUCLEOTIDE SEQUENCE [LARGE SCALE GENOMIC DNA]</scope>
</reference>
<feature type="domain" description="Chitin-binding type-2" evidence="7">
    <location>
        <begin position="90"/>
        <end position="150"/>
    </location>
</feature>
<dbReference type="PROSITE" id="PS50940">
    <property type="entry name" value="CHIT_BIND_II"/>
    <property type="match status" value="3"/>
</dbReference>
<keyword evidence="1" id="KW-0147">Chitin-binding</keyword>
<feature type="compositionally biased region" description="Low complexity" evidence="6">
    <location>
        <begin position="149"/>
        <end position="225"/>
    </location>
</feature>
<keyword evidence="2" id="KW-0732">Signal</keyword>
<dbReference type="SMART" id="SM00494">
    <property type="entry name" value="ChtBD2"/>
    <property type="match status" value="3"/>
</dbReference>
<evidence type="ECO:0000313" key="8">
    <source>
        <dbReference type="EMBL" id="GBN37134.1"/>
    </source>
</evidence>
<dbReference type="GO" id="GO:0008061">
    <property type="term" value="F:chitin binding"/>
    <property type="evidence" value="ECO:0007669"/>
    <property type="project" value="UniProtKB-KW"/>
</dbReference>
<dbReference type="InterPro" id="IPR051940">
    <property type="entry name" value="Chitin_bind-dev_reg"/>
</dbReference>
<dbReference type="PANTHER" id="PTHR23301">
    <property type="entry name" value="CHITIN BINDING PERITROPHIN-A"/>
    <property type="match status" value="1"/>
</dbReference>
<keyword evidence="3" id="KW-0677">Repeat</keyword>